<dbReference type="EMBL" id="MU267619">
    <property type="protein sequence ID" value="KAH7914087.1"/>
    <property type="molecule type" value="Genomic_DNA"/>
</dbReference>
<dbReference type="Proteomes" id="UP000790377">
    <property type="component" value="Unassembled WGS sequence"/>
</dbReference>
<keyword evidence="2" id="KW-1185">Reference proteome</keyword>
<proteinExistence type="predicted"/>
<gene>
    <name evidence="1" type="ORF">BJ138DRAFT_1144601</name>
</gene>
<name>A0ACB8ANG0_9AGAM</name>
<protein>
    <submittedName>
        <fullName evidence="1">Uncharacterized protein</fullName>
    </submittedName>
</protein>
<sequence>MEKISIDAVYGPELVEFWAHKYQEVKKEVENLKKSVADARADKLSAENAELLGLVRTIRTGADEAATCLQRLHETEKEKADLATRLATAEAERSSLSQQVNLAYAQAAALASEADQCRRNMLAALFPPVTFAEVPPEPASFVFADSGAIVEQLATEYPDERMYFLPRPPACLPLRVPACAQPGYWFFPHRIPQQDTAFHLVVEGRPGEWSYLGHYISAPFPGAEMRLSEWMNIDEQTKMAHCARIASISAGLPADQTPPFPDQLAIKRRYELGEWRVPCFTLRCVGFSNVLYQRLHLAARSESGHMPAPSPRADIPSTLQVQMYSGPRPNARAVSRKRSRQSGAGRDKSNGIAEESESGERKKKKLHTIPYVPKTEPS</sequence>
<accession>A0ACB8ANG0</accession>
<reference evidence="1" key="1">
    <citation type="journal article" date="2021" name="New Phytol.">
        <title>Evolutionary innovations through gain and loss of genes in the ectomycorrhizal Boletales.</title>
        <authorList>
            <person name="Wu G."/>
            <person name="Miyauchi S."/>
            <person name="Morin E."/>
            <person name="Kuo A."/>
            <person name="Drula E."/>
            <person name="Varga T."/>
            <person name="Kohler A."/>
            <person name="Feng B."/>
            <person name="Cao Y."/>
            <person name="Lipzen A."/>
            <person name="Daum C."/>
            <person name="Hundley H."/>
            <person name="Pangilinan J."/>
            <person name="Johnson J."/>
            <person name="Barry K."/>
            <person name="LaButti K."/>
            <person name="Ng V."/>
            <person name="Ahrendt S."/>
            <person name="Min B."/>
            <person name="Choi I.G."/>
            <person name="Park H."/>
            <person name="Plett J.M."/>
            <person name="Magnuson J."/>
            <person name="Spatafora J.W."/>
            <person name="Nagy L.G."/>
            <person name="Henrissat B."/>
            <person name="Grigoriev I.V."/>
            <person name="Yang Z.L."/>
            <person name="Xu J."/>
            <person name="Martin F.M."/>
        </authorList>
    </citation>
    <scope>NUCLEOTIDE SEQUENCE</scope>
    <source>
        <strain evidence="1">ATCC 28755</strain>
    </source>
</reference>
<evidence type="ECO:0000313" key="2">
    <source>
        <dbReference type="Proteomes" id="UP000790377"/>
    </source>
</evidence>
<organism evidence="1 2">
    <name type="scientific">Hygrophoropsis aurantiaca</name>
    <dbReference type="NCBI Taxonomy" id="72124"/>
    <lineage>
        <taxon>Eukaryota</taxon>
        <taxon>Fungi</taxon>
        <taxon>Dikarya</taxon>
        <taxon>Basidiomycota</taxon>
        <taxon>Agaricomycotina</taxon>
        <taxon>Agaricomycetes</taxon>
        <taxon>Agaricomycetidae</taxon>
        <taxon>Boletales</taxon>
        <taxon>Coniophorineae</taxon>
        <taxon>Hygrophoropsidaceae</taxon>
        <taxon>Hygrophoropsis</taxon>
    </lineage>
</organism>
<evidence type="ECO:0000313" key="1">
    <source>
        <dbReference type="EMBL" id="KAH7914087.1"/>
    </source>
</evidence>
<comment type="caution">
    <text evidence="1">The sequence shown here is derived from an EMBL/GenBank/DDBJ whole genome shotgun (WGS) entry which is preliminary data.</text>
</comment>